<organism evidence="14 15">
    <name type="scientific">Pigmentiphaga soli</name>
    <dbReference type="NCBI Taxonomy" id="1007095"/>
    <lineage>
        <taxon>Bacteria</taxon>
        <taxon>Pseudomonadati</taxon>
        <taxon>Pseudomonadota</taxon>
        <taxon>Betaproteobacteria</taxon>
        <taxon>Burkholderiales</taxon>
        <taxon>Alcaligenaceae</taxon>
        <taxon>Pigmentiphaga</taxon>
    </lineage>
</organism>
<reference evidence="15" key="1">
    <citation type="journal article" date="2019" name="Int. J. Syst. Evol. Microbiol.">
        <title>The Global Catalogue of Microorganisms (GCM) 10K type strain sequencing project: providing services to taxonomists for standard genome sequencing and annotation.</title>
        <authorList>
            <consortium name="The Broad Institute Genomics Platform"/>
            <consortium name="The Broad Institute Genome Sequencing Center for Infectious Disease"/>
            <person name="Wu L."/>
            <person name="Ma J."/>
        </authorList>
    </citation>
    <scope>NUCLEOTIDE SEQUENCE [LARGE SCALE GENOMIC DNA]</scope>
    <source>
        <strain evidence="15">JCM 17666</strain>
    </source>
</reference>
<evidence type="ECO:0000256" key="5">
    <source>
        <dbReference type="ARBA" id="ARBA00022917"/>
    </source>
</evidence>
<name>A0ABP8GEU2_9BURK</name>
<keyword evidence="5 9" id="KW-0648">Protein biosynthesis</keyword>
<evidence type="ECO:0000259" key="12">
    <source>
        <dbReference type="Pfam" id="PF08264"/>
    </source>
</evidence>
<sequence>MTQATPTPSADGELPKSFDPAPIEARWYPEWERRGDFAAGVHVAGGAAGESFAVQLPPPNVTGTLHMGHAFNQTIMDGLTRYHRMRGYDTVWIPGTDHAGIATQIVVERQLDAQKISRHDLGREKFVEKVWEWKQYSGGTITRQMRRLGTSPDWTREYFTMSEDMSRGVTEVFARLYEQGLIYRGKRLVNWDPKLMTAVSDLEVVSEEEDGHLWHIRYRLADDSGQSVVVATTRPETMLGDVAVMVHPQDERYRALIGRQVKLPLTDRLIPVIADDYVDREFGTGAVKVTPAHDFNDYAVGQRHGLPMISVLTLDARISDAAPARYRGLDRFDARKRIVADLEAEGLLVEVKAHKLMVPRGDRTQAVIEPMLTDQWFVAMSKPAPEGTMHPGKSITEVALEVVADGRVRFYPENWTTTYNQWLNNIQDWCISRQLWWGHQIPAWYAQDGRVFVARSEEEAIAQARAAGAEGPLTRDPDVLDTWFSSALVPFTTLGWPEQTPDLQRYLPSTVLVTGFDIIFFWIARMVMMTTHFTGQVPFRHVYVHGLIRDAEGQKMSKSKGNTLDPVDLIDGIGLDALLAKRTSGLMNPRQAESIAKKTRKEFPDGIPAFGADALRFTMAAYATLGRNINFDLKRCEGYRNFCNKLWNATRFVLMNVEGKDCGLDDNAEVELTVFDRWITSLLQRTEAEVARGFADYRFDNIAAALYRFVWDEYCDWYLELAKVQLQQGSQARQRGTRRTLIRVLEAVLRLAHPVIPFITEELWQKVSVAAGKRSPDEAASIGVQPYPVAQPERIDEDAEAAMADLKAQVDAVRALRGEMNVPPSQKAPLNATGDRAALERNAPYLAALARLSEVHVVDALPELGAPVQVVGGTRLMLHIEVDVAAEKARLDKEIARLQGEIGKASGKLSNPSFVERAPAAVVEQEKGRVAQFQTTLDKVLEQRRRLG</sequence>
<dbReference type="SUPFAM" id="SSF52374">
    <property type="entry name" value="Nucleotidylyl transferase"/>
    <property type="match status" value="1"/>
</dbReference>
<evidence type="ECO:0000256" key="10">
    <source>
        <dbReference type="SAM" id="MobiDB-lite"/>
    </source>
</evidence>
<dbReference type="GO" id="GO:0016874">
    <property type="term" value="F:ligase activity"/>
    <property type="evidence" value="ECO:0007669"/>
    <property type="project" value="UniProtKB-KW"/>
</dbReference>
<keyword evidence="6 9" id="KW-0175">Coiled coil</keyword>
<dbReference type="CDD" id="cd00817">
    <property type="entry name" value="ValRS_core"/>
    <property type="match status" value="1"/>
</dbReference>
<dbReference type="Pfam" id="PF10458">
    <property type="entry name" value="Val_tRNA-synt_C"/>
    <property type="match status" value="1"/>
</dbReference>
<evidence type="ECO:0000313" key="14">
    <source>
        <dbReference type="EMBL" id="GAA4323043.1"/>
    </source>
</evidence>
<dbReference type="PANTHER" id="PTHR11946:SF93">
    <property type="entry name" value="VALINE--TRNA LIGASE, CHLOROPLASTIC_MITOCHONDRIAL 2"/>
    <property type="match status" value="1"/>
</dbReference>
<comment type="subunit">
    <text evidence="9">Monomer.</text>
</comment>
<comment type="domain">
    <text evidence="9">The C-terminal coiled-coil domain is crucial for aminoacylation activity.</text>
</comment>
<dbReference type="SUPFAM" id="SSF50677">
    <property type="entry name" value="ValRS/IleRS/LeuRS editing domain"/>
    <property type="match status" value="1"/>
</dbReference>
<dbReference type="EC" id="6.1.1.9" evidence="9"/>
<evidence type="ECO:0000259" key="11">
    <source>
        <dbReference type="Pfam" id="PF00133"/>
    </source>
</evidence>
<comment type="caution">
    <text evidence="14">The sequence shown here is derived from an EMBL/GenBank/DDBJ whole genome shotgun (WGS) entry which is preliminary data.</text>
</comment>
<keyword evidence="7 9" id="KW-0030">Aminoacyl-tRNA synthetase</keyword>
<dbReference type="RefSeq" id="WP_345245701.1">
    <property type="nucleotide sequence ID" value="NZ_BAABFO010000001.1"/>
</dbReference>
<dbReference type="CDD" id="cd07962">
    <property type="entry name" value="Anticodon_Ia_Val"/>
    <property type="match status" value="1"/>
</dbReference>
<comment type="domain">
    <text evidence="9">ValRS has two distinct active sites: one for aminoacylation and one for editing. The misactivated threonine is translocated from the active site to the editing site.</text>
</comment>
<comment type="subcellular location">
    <subcellularLocation>
        <location evidence="9">Cytoplasm</location>
    </subcellularLocation>
</comment>
<dbReference type="InterPro" id="IPR002303">
    <property type="entry name" value="Valyl-tRNA_ligase"/>
</dbReference>
<dbReference type="InterPro" id="IPR009008">
    <property type="entry name" value="Val/Leu/Ile-tRNA-synth_edit"/>
</dbReference>
<keyword evidence="1 9" id="KW-0963">Cytoplasm</keyword>
<evidence type="ECO:0000256" key="3">
    <source>
        <dbReference type="ARBA" id="ARBA00022741"/>
    </source>
</evidence>
<evidence type="ECO:0000256" key="6">
    <source>
        <dbReference type="ARBA" id="ARBA00023054"/>
    </source>
</evidence>
<dbReference type="Pfam" id="PF00133">
    <property type="entry name" value="tRNA-synt_1"/>
    <property type="match status" value="1"/>
</dbReference>
<dbReference type="InterPro" id="IPR013155">
    <property type="entry name" value="M/V/L/I-tRNA-synth_anticd-bd"/>
</dbReference>
<feature type="domain" description="Valyl-tRNA synthetase tRNA-binding arm" evidence="13">
    <location>
        <begin position="883"/>
        <end position="948"/>
    </location>
</feature>
<comment type="function">
    <text evidence="9">Catalyzes the attachment of valine to tRNA(Val). As ValRS can inadvertently accommodate and process structurally similar amino acids such as threonine, to avoid such errors, it has a 'posttransfer' editing activity that hydrolyzes mischarged Thr-tRNA(Val) in a tRNA-dependent manner.</text>
</comment>
<feature type="domain" description="Aminoacyl-tRNA synthetase class Ia" evidence="11">
    <location>
        <begin position="27"/>
        <end position="632"/>
    </location>
</feature>
<evidence type="ECO:0000256" key="4">
    <source>
        <dbReference type="ARBA" id="ARBA00022840"/>
    </source>
</evidence>
<dbReference type="InterPro" id="IPR002300">
    <property type="entry name" value="aa-tRNA-synth_Ia"/>
</dbReference>
<dbReference type="Pfam" id="PF08264">
    <property type="entry name" value="Anticodon_1"/>
    <property type="match status" value="1"/>
</dbReference>
<evidence type="ECO:0000256" key="8">
    <source>
        <dbReference type="ARBA" id="ARBA00047552"/>
    </source>
</evidence>
<evidence type="ECO:0000256" key="2">
    <source>
        <dbReference type="ARBA" id="ARBA00022598"/>
    </source>
</evidence>
<evidence type="ECO:0000256" key="1">
    <source>
        <dbReference type="ARBA" id="ARBA00022490"/>
    </source>
</evidence>
<dbReference type="SUPFAM" id="SSF46589">
    <property type="entry name" value="tRNA-binding arm"/>
    <property type="match status" value="1"/>
</dbReference>
<evidence type="ECO:0000259" key="13">
    <source>
        <dbReference type="Pfam" id="PF10458"/>
    </source>
</evidence>
<dbReference type="InterPro" id="IPR014729">
    <property type="entry name" value="Rossmann-like_a/b/a_fold"/>
</dbReference>
<evidence type="ECO:0000313" key="15">
    <source>
        <dbReference type="Proteomes" id="UP001501671"/>
    </source>
</evidence>
<dbReference type="Gene3D" id="1.10.730.10">
    <property type="entry name" value="Isoleucyl-tRNA Synthetase, Domain 1"/>
    <property type="match status" value="1"/>
</dbReference>
<proteinExistence type="inferred from homology"/>
<dbReference type="NCBIfam" id="NF004349">
    <property type="entry name" value="PRK05729.1"/>
    <property type="match status" value="1"/>
</dbReference>
<dbReference type="Proteomes" id="UP001501671">
    <property type="component" value="Unassembled WGS sequence"/>
</dbReference>
<accession>A0ABP8GEU2</accession>
<dbReference type="PANTHER" id="PTHR11946">
    <property type="entry name" value="VALYL-TRNA SYNTHETASES"/>
    <property type="match status" value="1"/>
</dbReference>
<feature type="domain" description="Methionyl/Valyl/Leucyl/Isoleucyl-tRNA synthetase anticodon-binding" evidence="12">
    <location>
        <begin position="676"/>
        <end position="829"/>
    </location>
</feature>
<comment type="similarity">
    <text evidence="9">Belongs to the class-I aminoacyl-tRNA synthetase family. ValS type 1 subfamily.</text>
</comment>
<dbReference type="Gene3D" id="1.10.287.380">
    <property type="entry name" value="Valyl-tRNA synthetase, C-terminal domain"/>
    <property type="match status" value="1"/>
</dbReference>
<protein>
    <recommendedName>
        <fullName evidence="9">Valine--tRNA ligase</fullName>
        <ecNumber evidence="9">6.1.1.9</ecNumber>
    </recommendedName>
    <alternativeName>
        <fullName evidence="9">Valyl-tRNA synthetase</fullName>
        <shortName evidence="9">ValRS</shortName>
    </alternativeName>
</protein>
<keyword evidence="4 9" id="KW-0067">ATP-binding</keyword>
<feature type="short sequence motif" description="'KMSKS' region" evidence="9">
    <location>
        <begin position="555"/>
        <end position="559"/>
    </location>
</feature>
<keyword evidence="15" id="KW-1185">Reference proteome</keyword>
<feature type="binding site" evidence="9">
    <location>
        <position position="558"/>
    </location>
    <ligand>
        <name>ATP</name>
        <dbReference type="ChEBI" id="CHEBI:30616"/>
    </ligand>
</feature>
<dbReference type="NCBIfam" id="TIGR00422">
    <property type="entry name" value="valS"/>
    <property type="match status" value="1"/>
</dbReference>
<dbReference type="InterPro" id="IPR019499">
    <property type="entry name" value="Val-tRNA_synth_tRNA-bd"/>
</dbReference>
<dbReference type="InterPro" id="IPR037118">
    <property type="entry name" value="Val-tRNA_synth_C_sf"/>
</dbReference>
<dbReference type="Gene3D" id="3.40.50.620">
    <property type="entry name" value="HUPs"/>
    <property type="match status" value="2"/>
</dbReference>
<feature type="short sequence motif" description="'HIGH' region" evidence="9">
    <location>
        <begin position="59"/>
        <end position="69"/>
    </location>
</feature>
<dbReference type="InterPro" id="IPR009080">
    <property type="entry name" value="tRNAsynth_Ia_anticodon-bd"/>
</dbReference>
<dbReference type="PRINTS" id="PR00986">
    <property type="entry name" value="TRNASYNTHVAL"/>
</dbReference>
<keyword evidence="3 9" id="KW-0547">Nucleotide-binding</keyword>
<feature type="region of interest" description="Disordered" evidence="10">
    <location>
        <begin position="1"/>
        <end position="20"/>
    </location>
</feature>
<dbReference type="InterPro" id="IPR033705">
    <property type="entry name" value="Anticodon_Ia_Val"/>
</dbReference>
<comment type="catalytic activity">
    <reaction evidence="8 9">
        <text>tRNA(Val) + L-valine + ATP = L-valyl-tRNA(Val) + AMP + diphosphate</text>
        <dbReference type="Rhea" id="RHEA:10704"/>
        <dbReference type="Rhea" id="RHEA-COMP:9672"/>
        <dbReference type="Rhea" id="RHEA-COMP:9708"/>
        <dbReference type="ChEBI" id="CHEBI:30616"/>
        <dbReference type="ChEBI" id="CHEBI:33019"/>
        <dbReference type="ChEBI" id="CHEBI:57762"/>
        <dbReference type="ChEBI" id="CHEBI:78442"/>
        <dbReference type="ChEBI" id="CHEBI:78537"/>
        <dbReference type="ChEBI" id="CHEBI:456215"/>
        <dbReference type="EC" id="6.1.1.9"/>
    </reaction>
</comment>
<dbReference type="InterPro" id="IPR001412">
    <property type="entry name" value="aa-tRNA-synth_I_CS"/>
</dbReference>
<evidence type="ECO:0000256" key="7">
    <source>
        <dbReference type="ARBA" id="ARBA00023146"/>
    </source>
</evidence>
<dbReference type="HAMAP" id="MF_02004">
    <property type="entry name" value="Val_tRNA_synth_type1"/>
    <property type="match status" value="1"/>
</dbReference>
<evidence type="ECO:0000256" key="9">
    <source>
        <dbReference type="HAMAP-Rule" id="MF_02004"/>
    </source>
</evidence>
<gene>
    <name evidence="9" type="primary">valS</name>
    <name evidence="14" type="ORF">GCM10023144_03580</name>
</gene>
<dbReference type="PROSITE" id="PS00178">
    <property type="entry name" value="AA_TRNA_LIGASE_I"/>
    <property type="match status" value="1"/>
</dbReference>
<dbReference type="Gene3D" id="3.90.740.10">
    <property type="entry name" value="Valyl/Leucyl/Isoleucyl-tRNA synthetase, editing domain"/>
    <property type="match status" value="1"/>
</dbReference>
<dbReference type="SUPFAM" id="SSF47323">
    <property type="entry name" value="Anticodon-binding domain of a subclass of class I aminoacyl-tRNA synthetases"/>
    <property type="match status" value="1"/>
</dbReference>
<dbReference type="InterPro" id="IPR010978">
    <property type="entry name" value="tRNA-bd_arm"/>
</dbReference>
<dbReference type="EMBL" id="BAABFO010000001">
    <property type="protein sequence ID" value="GAA4323043.1"/>
    <property type="molecule type" value="Genomic_DNA"/>
</dbReference>
<keyword evidence="2 9" id="KW-0436">Ligase</keyword>